<dbReference type="Pfam" id="PF05930">
    <property type="entry name" value="Phage_AlpA"/>
    <property type="match status" value="1"/>
</dbReference>
<proteinExistence type="predicted"/>
<dbReference type="Proteomes" id="UP000239458">
    <property type="component" value="Unassembled WGS sequence"/>
</dbReference>
<protein>
    <submittedName>
        <fullName evidence="1">AlpA family transcriptional regulator</fullName>
    </submittedName>
</protein>
<sequence>MQQSSNTEPVVIEYIKLPEVIRLVGYKTTKIYEMSKTGEFPKQVKLGGRSVAWIKSEVLQWNQKQAAARDQSADSSESK</sequence>
<dbReference type="AlphaFoldDB" id="A0A2S9E2Q1"/>
<dbReference type="PANTHER" id="PTHR36154">
    <property type="entry name" value="DNA-BINDING TRANSCRIPTIONAL ACTIVATOR ALPA"/>
    <property type="match status" value="1"/>
</dbReference>
<name>A0A2S9E2Q1_PSECE</name>
<evidence type="ECO:0000313" key="1">
    <source>
        <dbReference type="EMBL" id="PRC09048.1"/>
    </source>
</evidence>
<dbReference type="EMBL" id="PCQE01000004">
    <property type="protein sequence ID" value="PRC09048.1"/>
    <property type="molecule type" value="Genomic_DNA"/>
</dbReference>
<dbReference type="Gene3D" id="1.10.238.160">
    <property type="match status" value="1"/>
</dbReference>
<reference evidence="1 2" key="1">
    <citation type="submission" date="2017-09" db="EMBL/GenBank/DDBJ databases">
        <title>Genomic, metabolic, and phenotypic characteristics of bacterial isolates from the natural microbiome of the model nematode Caenorhabditis elegans.</title>
        <authorList>
            <person name="Zimmermann J."/>
            <person name="Obeng N."/>
            <person name="Yang W."/>
            <person name="Obeng O."/>
            <person name="Kissoyan K."/>
            <person name="Pees B."/>
            <person name="Dirksen P."/>
            <person name="Hoppner M."/>
            <person name="Franke A."/>
            <person name="Rosenstiel P."/>
            <person name="Leippe M."/>
            <person name="Dierking K."/>
            <person name="Kaleta C."/>
            <person name="Schulenburg H."/>
        </authorList>
    </citation>
    <scope>NUCLEOTIDE SEQUENCE [LARGE SCALE GENOMIC DNA]</scope>
    <source>
        <strain evidence="1 2">MYb184</strain>
    </source>
</reference>
<dbReference type="InterPro" id="IPR010260">
    <property type="entry name" value="AlpA"/>
</dbReference>
<comment type="caution">
    <text evidence="1">The sequence shown here is derived from an EMBL/GenBank/DDBJ whole genome shotgun (WGS) entry which is preliminary data.</text>
</comment>
<gene>
    <name evidence="1" type="ORF">CQ006_04895</name>
</gene>
<accession>A0A2S9E2Q1</accession>
<dbReference type="InterPro" id="IPR052931">
    <property type="entry name" value="Prophage_regulatory_activator"/>
</dbReference>
<evidence type="ECO:0000313" key="2">
    <source>
        <dbReference type="Proteomes" id="UP000239458"/>
    </source>
</evidence>
<dbReference type="PANTHER" id="PTHR36154:SF1">
    <property type="entry name" value="DNA-BINDING TRANSCRIPTIONAL ACTIVATOR ALPA"/>
    <property type="match status" value="1"/>
</dbReference>
<organism evidence="1 2">
    <name type="scientific">Pseudomonas cedrina</name>
    <dbReference type="NCBI Taxonomy" id="651740"/>
    <lineage>
        <taxon>Bacteria</taxon>
        <taxon>Pseudomonadati</taxon>
        <taxon>Pseudomonadota</taxon>
        <taxon>Gammaproteobacteria</taxon>
        <taxon>Pseudomonadales</taxon>
        <taxon>Pseudomonadaceae</taxon>
        <taxon>Pseudomonas</taxon>
    </lineage>
</organism>